<dbReference type="GO" id="GO:0005524">
    <property type="term" value="F:ATP binding"/>
    <property type="evidence" value="ECO:0007669"/>
    <property type="project" value="UniProtKB-KW"/>
</dbReference>
<dbReference type="InterPro" id="IPR005467">
    <property type="entry name" value="His_kinase_dom"/>
</dbReference>
<dbReference type="InterPro" id="IPR003594">
    <property type="entry name" value="HATPase_dom"/>
</dbReference>
<keyword evidence="13 15" id="KW-0472">Membrane</keyword>
<keyword evidence="14" id="KW-0175">Coiled coil</keyword>
<dbReference type="Pfam" id="PF00672">
    <property type="entry name" value="HAMP"/>
    <property type="match status" value="1"/>
</dbReference>
<feature type="domain" description="HAMP" evidence="17">
    <location>
        <begin position="319"/>
        <end position="371"/>
    </location>
</feature>
<comment type="caution">
    <text evidence="18">The sequence shown here is derived from an EMBL/GenBank/DDBJ whole genome shotgun (WGS) entry which is preliminary data.</text>
</comment>
<evidence type="ECO:0000256" key="14">
    <source>
        <dbReference type="SAM" id="Coils"/>
    </source>
</evidence>
<dbReference type="SMART" id="SM00304">
    <property type="entry name" value="HAMP"/>
    <property type="match status" value="1"/>
</dbReference>
<feature type="coiled-coil region" evidence="14">
    <location>
        <begin position="352"/>
        <end position="386"/>
    </location>
</feature>
<proteinExistence type="predicted"/>
<evidence type="ECO:0000256" key="3">
    <source>
        <dbReference type="ARBA" id="ARBA00012438"/>
    </source>
</evidence>
<evidence type="ECO:0000256" key="15">
    <source>
        <dbReference type="SAM" id="Phobius"/>
    </source>
</evidence>
<dbReference type="PANTHER" id="PTHR34220:SF7">
    <property type="entry name" value="SENSOR HISTIDINE KINASE YPDA"/>
    <property type="match status" value="1"/>
</dbReference>
<dbReference type="Pfam" id="PF02518">
    <property type="entry name" value="HATPase_c"/>
    <property type="match status" value="1"/>
</dbReference>
<dbReference type="Gene3D" id="3.30.565.10">
    <property type="entry name" value="Histidine kinase-like ATPase, C-terminal domain"/>
    <property type="match status" value="1"/>
</dbReference>
<dbReference type="PRINTS" id="PR00344">
    <property type="entry name" value="BCTRLSENSOR"/>
</dbReference>
<comment type="subcellular location">
    <subcellularLocation>
        <location evidence="2">Cell membrane</location>
        <topology evidence="2">Multi-pass membrane protein</topology>
    </subcellularLocation>
</comment>
<keyword evidence="8" id="KW-0547">Nucleotide-binding</keyword>
<dbReference type="SMART" id="SM00387">
    <property type="entry name" value="HATPase_c"/>
    <property type="match status" value="1"/>
</dbReference>
<dbReference type="Pfam" id="PF06580">
    <property type="entry name" value="His_kinase"/>
    <property type="match status" value="1"/>
</dbReference>
<feature type="transmembrane region" description="Helical" evidence="15">
    <location>
        <begin position="21"/>
        <end position="43"/>
    </location>
</feature>
<evidence type="ECO:0000256" key="9">
    <source>
        <dbReference type="ARBA" id="ARBA00022777"/>
    </source>
</evidence>
<dbReference type="InterPro" id="IPR050640">
    <property type="entry name" value="Bact_2-comp_sensor_kinase"/>
</dbReference>
<dbReference type="SUPFAM" id="SSF158472">
    <property type="entry name" value="HAMP domain-like"/>
    <property type="match status" value="1"/>
</dbReference>
<keyword evidence="7 15" id="KW-0812">Transmembrane</keyword>
<dbReference type="EC" id="2.7.13.3" evidence="3"/>
<keyword evidence="11 15" id="KW-1133">Transmembrane helix</keyword>
<evidence type="ECO:0000256" key="5">
    <source>
        <dbReference type="ARBA" id="ARBA00022553"/>
    </source>
</evidence>
<evidence type="ECO:0000256" key="7">
    <source>
        <dbReference type="ARBA" id="ARBA00022692"/>
    </source>
</evidence>
<dbReference type="RefSeq" id="WP_148452035.1">
    <property type="nucleotide sequence ID" value="NZ_VSDO01000002.1"/>
</dbReference>
<dbReference type="Gene3D" id="3.30.450.20">
    <property type="entry name" value="PAS domain"/>
    <property type="match status" value="2"/>
</dbReference>
<feature type="domain" description="Histidine kinase" evidence="16">
    <location>
        <begin position="478"/>
        <end position="585"/>
    </location>
</feature>
<evidence type="ECO:0000259" key="17">
    <source>
        <dbReference type="PROSITE" id="PS50885"/>
    </source>
</evidence>
<dbReference type="CDD" id="cd06225">
    <property type="entry name" value="HAMP"/>
    <property type="match status" value="1"/>
</dbReference>
<dbReference type="OrthoDB" id="9776552at2"/>
<protein>
    <recommendedName>
        <fullName evidence="3">histidine kinase</fullName>
        <ecNumber evidence="3">2.7.13.3</ecNumber>
    </recommendedName>
</protein>
<evidence type="ECO:0000313" key="18">
    <source>
        <dbReference type="EMBL" id="TYA13400.1"/>
    </source>
</evidence>
<keyword evidence="5" id="KW-0597">Phosphoprotein</keyword>
<dbReference type="Proteomes" id="UP000325218">
    <property type="component" value="Unassembled WGS sequence"/>
</dbReference>
<dbReference type="Gene3D" id="6.10.340.10">
    <property type="match status" value="1"/>
</dbReference>
<evidence type="ECO:0000256" key="10">
    <source>
        <dbReference type="ARBA" id="ARBA00022840"/>
    </source>
</evidence>
<keyword evidence="9" id="KW-0418">Kinase</keyword>
<evidence type="ECO:0000256" key="11">
    <source>
        <dbReference type="ARBA" id="ARBA00022989"/>
    </source>
</evidence>
<accession>A0A5D0CUR1</accession>
<evidence type="ECO:0000313" key="19">
    <source>
        <dbReference type="Proteomes" id="UP000325218"/>
    </source>
</evidence>
<dbReference type="InterPro" id="IPR010559">
    <property type="entry name" value="Sig_transdc_His_kin_internal"/>
</dbReference>
<reference evidence="18 19" key="1">
    <citation type="submission" date="2019-08" db="EMBL/GenBank/DDBJ databases">
        <title>Genome sequencing of Paenibacillus faecis DSM 23593(T).</title>
        <authorList>
            <person name="Kook J.-K."/>
            <person name="Park S.-N."/>
            <person name="Lim Y.K."/>
        </authorList>
    </citation>
    <scope>NUCLEOTIDE SEQUENCE [LARGE SCALE GENOMIC DNA]</scope>
    <source>
        <strain evidence="18 19">DSM 23593</strain>
    </source>
</reference>
<feature type="transmembrane region" description="Helical" evidence="15">
    <location>
        <begin position="298"/>
        <end position="317"/>
    </location>
</feature>
<keyword evidence="4" id="KW-1003">Cell membrane</keyword>
<keyword evidence="10" id="KW-0067">ATP-binding</keyword>
<dbReference type="InterPro" id="IPR003660">
    <property type="entry name" value="HAMP_dom"/>
</dbReference>
<dbReference type="CDD" id="cd12912">
    <property type="entry name" value="PDC2_MCP_like"/>
    <property type="match status" value="1"/>
</dbReference>
<evidence type="ECO:0000259" key="16">
    <source>
        <dbReference type="PROSITE" id="PS50109"/>
    </source>
</evidence>
<dbReference type="PROSITE" id="PS50109">
    <property type="entry name" value="HIS_KIN"/>
    <property type="match status" value="1"/>
</dbReference>
<evidence type="ECO:0000256" key="4">
    <source>
        <dbReference type="ARBA" id="ARBA00022475"/>
    </source>
</evidence>
<organism evidence="18 19">
    <name type="scientific">Paenibacillus faecis</name>
    <dbReference type="NCBI Taxonomy" id="862114"/>
    <lineage>
        <taxon>Bacteria</taxon>
        <taxon>Bacillati</taxon>
        <taxon>Bacillota</taxon>
        <taxon>Bacilli</taxon>
        <taxon>Bacillales</taxon>
        <taxon>Paenibacillaceae</taxon>
        <taxon>Paenibacillus</taxon>
    </lineage>
</organism>
<sequence length="602" mass="68529">MKWTRAIARLLKGFHFRKIQVLISFSSITITILAVVLVSFLLFNRFTKVAEENAYLNLGQIIEQVNANLEMYVSGMQDIFQVAQDKMSEASDITDEPKLKEQLETLLGTRQDLVSIALFTTEGELVRGVPAYPMRRNTRLTEQSWFESALRNPEELQFSPPHIQNLFKSEYRWVVSMSRLITYRDNSRDQEGVLVMDINFRTIDELSQRVSLGKKGYVYIIDSVGNIVYHPQQQLIYAGLKYENIEPVLNYAYGSYVDETEGEQRLITIQTVKPAGWKIVGVAYAEEFLTTRKELGGFLYGFLLAAIAVILVINLYVSARISQPIRRLERSVKMVEKGDFGTSVHVGGAYEVEQLSKRFNLMLRRIRELMDQIIREQEAKRKSELDVLQSQINPHFLYNTLNSVTRMAELGRTEEVVTTITSLSRFFRISLSKGDHIITVRDELEHIRHYLIIQTIRFKNKFTYEIHAEEGTLDCLTLKLILQPLVENAIHHGIEKSAEAGFIGVYARFAEDHLELIVKDNGIGMTEETLGKLLSGGIRSEKGSGVGVTNVQERVSLYYGKPYGLYFESEPEEGTSVTIKLPIVRAENPENTDKPGKGGENG</sequence>
<evidence type="ECO:0000256" key="2">
    <source>
        <dbReference type="ARBA" id="ARBA00004651"/>
    </source>
</evidence>
<dbReference type="AlphaFoldDB" id="A0A5D0CUR1"/>
<evidence type="ECO:0000256" key="12">
    <source>
        <dbReference type="ARBA" id="ARBA00023012"/>
    </source>
</evidence>
<dbReference type="GO" id="GO:0005886">
    <property type="term" value="C:plasma membrane"/>
    <property type="evidence" value="ECO:0007669"/>
    <property type="project" value="UniProtKB-SubCell"/>
</dbReference>
<keyword evidence="19" id="KW-1185">Reference proteome</keyword>
<dbReference type="InterPro" id="IPR033479">
    <property type="entry name" value="dCache_1"/>
</dbReference>
<keyword evidence="12" id="KW-0902">Two-component regulatory system</keyword>
<comment type="catalytic activity">
    <reaction evidence="1">
        <text>ATP + protein L-histidine = ADP + protein N-phospho-L-histidine.</text>
        <dbReference type="EC" id="2.7.13.3"/>
    </reaction>
</comment>
<gene>
    <name evidence="18" type="ORF">FRY98_12105</name>
</gene>
<dbReference type="GO" id="GO:0000155">
    <property type="term" value="F:phosphorelay sensor kinase activity"/>
    <property type="evidence" value="ECO:0007669"/>
    <property type="project" value="InterPro"/>
</dbReference>
<dbReference type="EMBL" id="VSDO01000002">
    <property type="protein sequence ID" value="TYA13400.1"/>
    <property type="molecule type" value="Genomic_DNA"/>
</dbReference>
<name>A0A5D0CUR1_9BACL</name>
<dbReference type="PROSITE" id="PS50885">
    <property type="entry name" value="HAMP"/>
    <property type="match status" value="1"/>
</dbReference>
<dbReference type="Pfam" id="PF02743">
    <property type="entry name" value="dCache_1"/>
    <property type="match status" value="1"/>
</dbReference>
<evidence type="ECO:0000256" key="6">
    <source>
        <dbReference type="ARBA" id="ARBA00022679"/>
    </source>
</evidence>
<keyword evidence="6" id="KW-0808">Transferase</keyword>
<dbReference type="PANTHER" id="PTHR34220">
    <property type="entry name" value="SENSOR HISTIDINE KINASE YPDA"/>
    <property type="match status" value="1"/>
</dbReference>
<dbReference type="InterPro" id="IPR004358">
    <property type="entry name" value="Sig_transdc_His_kin-like_C"/>
</dbReference>
<evidence type="ECO:0000256" key="1">
    <source>
        <dbReference type="ARBA" id="ARBA00000085"/>
    </source>
</evidence>
<evidence type="ECO:0000256" key="13">
    <source>
        <dbReference type="ARBA" id="ARBA00023136"/>
    </source>
</evidence>
<dbReference type="SUPFAM" id="SSF55874">
    <property type="entry name" value="ATPase domain of HSP90 chaperone/DNA topoisomerase II/histidine kinase"/>
    <property type="match status" value="1"/>
</dbReference>
<dbReference type="InterPro" id="IPR036890">
    <property type="entry name" value="HATPase_C_sf"/>
</dbReference>
<evidence type="ECO:0000256" key="8">
    <source>
        <dbReference type="ARBA" id="ARBA00022741"/>
    </source>
</evidence>